<proteinExistence type="predicted"/>
<dbReference type="EMBL" id="JBHUOX010000007">
    <property type="protein sequence ID" value="MFD3000957.1"/>
    <property type="molecule type" value="Genomic_DNA"/>
</dbReference>
<keyword evidence="2" id="KW-1185">Reference proteome</keyword>
<gene>
    <name evidence="1" type="ORF">ACFS7Z_11330</name>
</gene>
<protein>
    <recommendedName>
        <fullName evidence="3">DKNYY family protein</fullName>
    </recommendedName>
</protein>
<evidence type="ECO:0008006" key="3">
    <source>
        <dbReference type="Google" id="ProtNLM"/>
    </source>
</evidence>
<dbReference type="RefSeq" id="WP_377484550.1">
    <property type="nucleotide sequence ID" value="NZ_JBHUOX010000007.1"/>
</dbReference>
<dbReference type="PROSITE" id="PS51257">
    <property type="entry name" value="PROKAR_LIPOPROTEIN"/>
    <property type="match status" value="1"/>
</dbReference>
<organism evidence="1 2">
    <name type="scientific">Pontibacter toksunensis</name>
    <dbReference type="NCBI Taxonomy" id="1332631"/>
    <lineage>
        <taxon>Bacteria</taxon>
        <taxon>Pseudomonadati</taxon>
        <taxon>Bacteroidota</taxon>
        <taxon>Cytophagia</taxon>
        <taxon>Cytophagales</taxon>
        <taxon>Hymenobacteraceae</taxon>
        <taxon>Pontibacter</taxon>
    </lineage>
</organism>
<sequence>MYKKILSAVSVLLIQFTLSSCEKEVDITPVEQVVPLQVGNEWAYAVKDYDTHGNLLTTSSYAYTVRKDTTIDNSTWYILSDNRIVQNSRDGYVYYNEAGKQPVMIYPGTSFGEIGYMYKYQDYDLTVLTSRSQQMDTVEVFSESYASYLFKIENKYKAPTDVETHIITEHNYVSPGIGLVRTDIYYVDSEKIRQRRELVSYTLH</sequence>
<name>A0ABW6BVG7_9BACT</name>
<evidence type="ECO:0000313" key="1">
    <source>
        <dbReference type="EMBL" id="MFD3000957.1"/>
    </source>
</evidence>
<reference evidence="2" key="1">
    <citation type="journal article" date="2019" name="Int. J. Syst. Evol. Microbiol.">
        <title>The Global Catalogue of Microorganisms (GCM) 10K type strain sequencing project: providing services to taxonomists for standard genome sequencing and annotation.</title>
        <authorList>
            <consortium name="The Broad Institute Genomics Platform"/>
            <consortium name="The Broad Institute Genome Sequencing Center for Infectious Disease"/>
            <person name="Wu L."/>
            <person name="Ma J."/>
        </authorList>
    </citation>
    <scope>NUCLEOTIDE SEQUENCE [LARGE SCALE GENOMIC DNA]</scope>
    <source>
        <strain evidence="2">KCTC 23984</strain>
    </source>
</reference>
<accession>A0ABW6BVG7</accession>
<dbReference type="Proteomes" id="UP001597641">
    <property type="component" value="Unassembled WGS sequence"/>
</dbReference>
<evidence type="ECO:0000313" key="2">
    <source>
        <dbReference type="Proteomes" id="UP001597641"/>
    </source>
</evidence>
<comment type="caution">
    <text evidence="1">The sequence shown here is derived from an EMBL/GenBank/DDBJ whole genome shotgun (WGS) entry which is preliminary data.</text>
</comment>